<evidence type="ECO:0000313" key="5">
    <source>
        <dbReference type="Proteomes" id="UP000199496"/>
    </source>
</evidence>
<reference evidence="4 5" key="1">
    <citation type="submission" date="2016-10" db="EMBL/GenBank/DDBJ databases">
        <authorList>
            <person name="de Groot N.N."/>
        </authorList>
    </citation>
    <scope>NUCLEOTIDE SEQUENCE [LARGE SCALE GENOMIC DNA]</scope>
    <source>
        <strain evidence="4 5">B7-7</strain>
    </source>
</reference>
<gene>
    <name evidence="4" type="ORF">SAMN05421693_1049</name>
</gene>
<name>A0A1H9A1T9_9GAMM</name>
<feature type="active site" description="Proton acceptor" evidence="2">
    <location>
        <position position="97"/>
    </location>
</feature>
<dbReference type="AlphaFoldDB" id="A0A1H9A1T9"/>
<dbReference type="PANTHER" id="PTHR43300">
    <property type="entry name" value="ACETYLTRANSFERASE"/>
    <property type="match status" value="1"/>
</dbReference>
<dbReference type="InterPro" id="IPR001451">
    <property type="entry name" value="Hexapep"/>
</dbReference>
<dbReference type="CDD" id="cd03360">
    <property type="entry name" value="LbH_AT_putative"/>
    <property type="match status" value="1"/>
</dbReference>
<evidence type="ECO:0000256" key="2">
    <source>
        <dbReference type="PIRSR" id="PIRSR620019-1"/>
    </source>
</evidence>
<dbReference type="Proteomes" id="UP000199496">
    <property type="component" value="Unassembled WGS sequence"/>
</dbReference>
<dbReference type="InterPro" id="IPR011004">
    <property type="entry name" value="Trimer_LpxA-like_sf"/>
</dbReference>
<dbReference type="Pfam" id="PF00132">
    <property type="entry name" value="Hexapep"/>
    <property type="match status" value="2"/>
</dbReference>
<feature type="site" description="Increases basicity of active site His" evidence="2">
    <location>
        <position position="98"/>
    </location>
</feature>
<accession>A0A1H9A1T9</accession>
<dbReference type="EMBL" id="FOFO01000004">
    <property type="protein sequence ID" value="SEP70640.1"/>
    <property type="molecule type" value="Genomic_DNA"/>
</dbReference>
<keyword evidence="5" id="KW-1185">Reference proteome</keyword>
<evidence type="ECO:0000313" key="4">
    <source>
        <dbReference type="EMBL" id="SEP70640.1"/>
    </source>
</evidence>
<evidence type="ECO:0000256" key="3">
    <source>
        <dbReference type="PIRSR" id="PIRSR620019-2"/>
    </source>
</evidence>
<comment type="similarity">
    <text evidence="1">Belongs to the transferase hexapeptide repeat family.</text>
</comment>
<keyword evidence="4" id="KW-0012">Acyltransferase</keyword>
<sequence>MGYQILGSDEDLPSLLTQIPLALITVGQIKSPETRKRLFSIIKKNGGQLPVVKSPDAYCSRHATLGEGTILMHGSLINANACIGENCIINSHALIEHDARVAAHCHVSTGARINGGVSISEGCFIGSGAVIREGVEIGSGAIIGAGQIVMRDVPSGQIVRHRYD</sequence>
<dbReference type="NCBIfam" id="TIGR03570">
    <property type="entry name" value="NeuD_NnaD"/>
    <property type="match status" value="1"/>
</dbReference>
<dbReference type="Gene3D" id="2.160.10.10">
    <property type="entry name" value="Hexapeptide repeat proteins"/>
    <property type="match status" value="1"/>
</dbReference>
<dbReference type="PANTHER" id="PTHR43300:SF7">
    <property type="entry name" value="UDP-N-ACETYLBACILLOSAMINE N-ACETYLTRANSFERASE"/>
    <property type="match status" value="1"/>
</dbReference>
<dbReference type="STRING" id="867345.SAMN05421693_1049"/>
<proteinExistence type="inferred from homology"/>
<evidence type="ECO:0000256" key="1">
    <source>
        <dbReference type="ARBA" id="ARBA00007274"/>
    </source>
</evidence>
<organism evidence="4 5">
    <name type="scientific">Ectothiorhodospira magna</name>
    <dbReference type="NCBI Taxonomy" id="867345"/>
    <lineage>
        <taxon>Bacteria</taxon>
        <taxon>Pseudomonadati</taxon>
        <taxon>Pseudomonadota</taxon>
        <taxon>Gammaproteobacteria</taxon>
        <taxon>Chromatiales</taxon>
        <taxon>Ectothiorhodospiraceae</taxon>
        <taxon>Ectothiorhodospira</taxon>
    </lineage>
</organism>
<protein>
    <submittedName>
        <fullName evidence="4">Sugar O-acyltransferase, sialic acid O-acetyltransferase NeuD family</fullName>
    </submittedName>
</protein>
<dbReference type="GO" id="GO:0016746">
    <property type="term" value="F:acyltransferase activity"/>
    <property type="evidence" value="ECO:0007669"/>
    <property type="project" value="UniProtKB-KW"/>
</dbReference>
<dbReference type="InterPro" id="IPR050179">
    <property type="entry name" value="Trans_hexapeptide_repeat"/>
</dbReference>
<feature type="binding site" evidence="3">
    <location>
        <position position="106"/>
    </location>
    <ligand>
        <name>acetyl-CoA</name>
        <dbReference type="ChEBI" id="CHEBI:57288"/>
    </ligand>
</feature>
<dbReference type="InterPro" id="IPR020019">
    <property type="entry name" value="AcTrfase_PglD-like"/>
</dbReference>
<dbReference type="SUPFAM" id="SSF51161">
    <property type="entry name" value="Trimeric LpxA-like enzymes"/>
    <property type="match status" value="1"/>
</dbReference>
<keyword evidence="4" id="KW-0808">Transferase</keyword>